<evidence type="ECO:0000313" key="1">
    <source>
        <dbReference type="EMBL" id="BES95138.1"/>
    </source>
</evidence>
<name>A0ABN7AT55_9HEMI</name>
<proteinExistence type="predicted"/>
<keyword evidence="2" id="KW-1185">Reference proteome</keyword>
<dbReference type="EMBL" id="AP028914">
    <property type="protein sequence ID" value="BES95138.1"/>
    <property type="molecule type" value="Genomic_DNA"/>
</dbReference>
<sequence length="145" mass="15367">MNCSWAYHVENISFRPASLGSFLFGVSVNFENQKKKNSPVSVPDPALALGGDFIKRSFVLLSGSGGREGAAPGQDASLIFPASFSSVALGFGSSLRASDSRFKSLAVNQRMFLPGNGVIIIIPRGRGGIDLLALPWEAFATFLKA</sequence>
<protein>
    <submittedName>
        <fullName evidence="1">Uncharacterized protein</fullName>
    </submittedName>
</protein>
<evidence type="ECO:0000313" key="2">
    <source>
        <dbReference type="Proteomes" id="UP001307889"/>
    </source>
</evidence>
<gene>
    <name evidence="1" type="ORF">NTJ_07947</name>
</gene>
<reference evidence="1 2" key="1">
    <citation type="submission" date="2023-09" db="EMBL/GenBank/DDBJ databases">
        <title>Nesidiocoris tenuis whole genome shotgun sequence.</title>
        <authorList>
            <person name="Shibata T."/>
            <person name="Shimoda M."/>
            <person name="Kobayashi T."/>
            <person name="Uehara T."/>
        </authorList>
    </citation>
    <scope>NUCLEOTIDE SEQUENCE [LARGE SCALE GENOMIC DNA]</scope>
    <source>
        <strain evidence="1 2">Japan</strain>
    </source>
</reference>
<accession>A0ABN7AT55</accession>
<organism evidence="1 2">
    <name type="scientific">Nesidiocoris tenuis</name>
    <dbReference type="NCBI Taxonomy" id="355587"/>
    <lineage>
        <taxon>Eukaryota</taxon>
        <taxon>Metazoa</taxon>
        <taxon>Ecdysozoa</taxon>
        <taxon>Arthropoda</taxon>
        <taxon>Hexapoda</taxon>
        <taxon>Insecta</taxon>
        <taxon>Pterygota</taxon>
        <taxon>Neoptera</taxon>
        <taxon>Paraneoptera</taxon>
        <taxon>Hemiptera</taxon>
        <taxon>Heteroptera</taxon>
        <taxon>Panheteroptera</taxon>
        <taxon>Cimicomorpha</taxon>
        <taxon>Miridae</taxon>
        <taxon>Dicyphina</taxon>
        <taxon>Nesidiocoris</taxon>
    </lineage>
</organism>
<dbReference type="Proteomes" id="UP001307889">
    <property type="component" value="Chromosome 6"/>
</dbReference>